<feature type="region of interest" description="Disordered" evidence="7">
    <location>
        <begin position="1"/>
        <end position="22"/>
    </location>
</feature>
<feature type="transmembrane region" description="Helical" evidence="8">
    <location>
        <begin position="196"/>
        <end position="216"/>
    </location>
</feature>
<feature type="transmembrane region" description="Helical" evidence="8">
    <location>
        <begin position="223"/>
        <end position="243"/>
    </location>
</feature>
<feature type="transmembrane region" description="Helical" evidence="8">
    <location>
        <begin position="85"/>
        <end position="103"/>
    </location>
</feature>
<evidence type="ECO:0000256" key="4">
    <source>
        <dbReference type="ARBA" id="ARBA00022801"/>
    </source>
</evidence>
<feature type="transmembrane region" description="Helical" evidence="8">
    <location>
        <begin position="278"/>
        <end position="299"/>
    </location>
</feature>
<feature type="domain" description="Peptidase S54 rhomboid" evidence="9">
    <location>
        <begin position="130"/>
        <end position="258"/>
    </location>
</feature>
<name>A0A5A7SFM6_9NOCA</name>
<organism evidence="10 11">
    <name type="scientific">Antrihabitans cavernicola</name>
    <dbReference type="NCBI Taxonomy" id="2495913"/>
    <lineage>
        <taxon>Bacteria</taxon>
        <taxon>Bacillati</taxon>
        <taxon>Actinomycetota</taxon>
        <taxon>Actinomycetes</taxon>
        <taxon>Mycobacteriales</taxon>
        <taxon>Nocardiaceae</taxon>
        <taxon>Antrihabitans</taxon>
    </lineage>
</organism>
<keyword evidence="4" id="KW-0378">Hydrolase</keyword>
<evidence type="ECO:0000313" key="10">
    <source>
        <dbReference type="EMBL" id="KAA0024930.1"/>
    </source>
</evidence>
<dbReference type="RefSeq" id="WP_149428706.1">
    <property type="nucleotide sequence ID" value="NZ_VLNY01000001.1"/>
</dbReference>
<evidence type="ECO:0000256" key="6">
    <source>
        <dbReference type="ARBA" id="ARBA00023136"/>
    </source>
</evidence>
<feature type="transmembrane region" description="Helical" evidence="8">
    <location>
        <begin position="139"/>
        <end position="159"/>
    </location>
</feature>
<keyword evidence="6 8" id="KW-0472">Membrane</keyword>
<evidence type="ECO:0000256" key="7">
    <source>
        <dbReference type="SAM" id="MobiDB-lite"/>
    </source>
</evidence>
<dbReference type="PANTHER" id="PTHR43731:SF14">
    <property type="entry name" value="PRESENILIN-ASSOCIATED RHOMBOID-LIKE PROTEIN, MITOCHONDRIAL"/>
    <property type="match status" value="1"/>
</dbReference>
<evidence type="ECO:0000313" key="11">
    <source>
        <dbReference type="Proteomes" id="UP000322244"/>
    </source>
</evidence>
<keyword evidence="10" id="KW-0645">Protease</keyword>
<dbReference type="InterPro" id="IPR022764">
    <property type="entry name" value="Peptidase_S54_rhomboid_dom"/>
</dbReference>
<evidence type="ECO:0000256" key="1">
    <source>
        <dbReference type="ARBA" id="ARBA00004141"/>
    </source>
</evidence>
<accession>A0A5A7SFM6</accession>
<dbReference type="Gene3D" id="1.20.1540.10">
    <property type="entry name" value="Rhomboid-like"/>
    <property type="match status" value="1"/>
</dbReference>
<dbReference type="GO" id="GO:0016020">
    <property type="term" value="C:membrane"/>
    <property type="evidence" value="ECO:0007669"/>
    <property type="project" value="UniProtKB-SubCell"/>
</dbReference>
<keyword evidence="3 8" id="KW-0812">Transmembrane</keyword>
<dbReference type="GO" id="GO:0004252">
    <property type="term" value="F:serine-type endopeptidase activity"/>
    <property type="evidence" value="ECO:0007669"/>
    <property type="project" value="InterPro"/>
</dbReference>
<evidence type="ECO:0000256" key="3">
    <source>
        <dbReference type="ARBA" id="ARBA00022692"/>
    </source>
</evidence>
<comment type="caution">
    <text evidence="10">The sequence shown here is derived from an EMBL/GenBank/DDBJ whole genome shotgun (WGS) entry which is preliminary data.</text>
</comment>
<dbReference type="SUPFAM" id="SSF144091">
    <property type="entry name" value="Rhomboid-like"/>
    <property type="match status" value="1"/>
</dbReference>
<evidence type="ECO:0000256" key="5">
    <source>
        <dbReference type="ARBA" id="ARBA00022989"/>
    </source>
</evidence>
<dbReference type="Proteomes" id="UP000322244">
    <property type="component" value="Unassembled WGS sequence"/>
</dbReference>
<dbReference type="GO" id="GO:0006508">
    <property type="term" value="P:proteolysis"/>
    <property type="evidence" value="ECO:0007669"/>
    <property type="project" value="UniProtKB-KW"/>
</dbReference>
<dbReference type="InterPro" id="IPR035952">
    <property type="entry name" value="Rhomboid-like_sf"/>
</dbReference>
<evidence type="ECO:0000256" key="8">
    <source>
        <dbReference type="SAM" id="Phobius"/>
    </source>
</evidence>
<gene>
    <name evidence="10" type="ORF">FOY51_03135</name>
</gene>
<keyword evidence="11" id="KW-1185">Reference proteome</keyword>
<proteinExistence type="inferred from homology"/>
<dbReference type="OrthoDB" id="9807874at2"/>
<comment type="subcellular location">
    <subcellularLocation>
        <location evidence="1">Membrane</location>
        <topology evidence="1">Multi-pass membrane protein</topology>
    </subcellularLocation>
</comment>
<evidence type="ECO:0000256" key="2">
    <source>
        <dbReference type="ARBA" id="ARBA00009045"/>
    </source>
</evidence>
<sequence length="308" mass="31653">MTSPGGYGPPPGGPVGGPAQPACVRHPDRPTALSCNRCGRPACPECLREAAVGYQCVDCVREGNRSTAQVRTVAGARANSRPTPYVTYALVAINVIVFGVTAAQAHSIMDNQRSALFNSWALYGPAVGDGQLIRVLGSGFLHFGPIHLLANMFALYIVGRDVELILGRARYAAVYFVALLGGSASVLALQPNAATAGASGAIFGLFGAQAVILLRLKQSPGPVLAIIFINVVISVSLPGISLWGHMGGLAAGTIATAGLLFGPGLVSKGGQSTSSARTIGWVSVAAVAVIVIGVILLRMTQLHSQLAY</sequence>
<dbReference type="AlphaFoldDB" id="A0A5A7SFM6"/>
<dbReference type="EMBL" id="VLNY01000001">
    <property type="protein sequence ID" value="KAA0024930.1"/>
    <property type="molecule type" value="Genomic_DNA"/>
</dbReference>
<dbReference type="Pfam" id="PF01694">
    <property type="entry name" value="Rhomboid"/>
    <property type="match status" value="1"/>
</dbReference>
<dbReference type="InterPro" id="IPR050925">
    <property type="entry name" value="Rhomboid_protease_S54"/>
</dbReference>
<feature type="transmembrane region" description="Helical" evidence="8">
    <location>
        <begin position="171"/>
        <end position="190"/>
    </location>
</feature>
<keyword evidence="5 8" id="KW-1133">Transmembrane helix</keyword>
<dbReference type="CDD" id="cd19756">
    <property type="entry name" value="Bbox2"/>
    <property type="match status" value="1"/>
</dbReference>
<comment type="similarity">
    <text evidence="2">Belongs to the peptidase S54 family.</text>
</comment>
<protein>
    <submittedName>
        <fullName evidence="10">Rhomboid family intramembrane serine protease</fullName>
    </submittedName>
</protein>
<dbReference type="PANTHER" id="PTHR43731">
    <property type="entry name" value="RHOMBOID PROTEASE"/>
    <property type="match status" value="1"/>
</dbReference>
<feature type="transmembrane region" description="Helical" evidence="8">
    <location>
        <begin position="249"/>
        <end position="266"/>
    </location>
</feature>
<reference evidence="10 11" key="1">
    <citation type="submission" date="2019-07" db="EMBL/GenBank/DDBJ databases">
        <title>Rhodococcus cavernicolus sp. nov., isolated from a cave.</title>
        <authorList>
            <person name="Lee S.D."/>
        </authorList>
    </citation>
    <scope>NUCLEOTIDE SEQUENCE [LARGE SCALE GENOMIC DNA]</scope>
    <source>
        <strain evidence="10 11">C1-24</strain>
    </source>
</reference>
<evidence type="ECO:0000259" key="9">
    <source>
        <dbReference type="Pfam" id="PF01694"/>
    </source>
</evidence>